<name>A0A7T5VCC0_9BACT</name>
<protein>
    <submittedName>
        <fullName evidence="1">Uncharacterized protein</fullName>
    </submittedName>
</protein>
<dbReference type="KEGG" id="dog:HP555_04755"/>
<evidence type="ECO:0000313" key="1">
    <source>
        <dbReference type="EMBL" id="QQG65222.1"/>
    </source>
</evidence>
<proteinExistence type="predicted"/>
<evidence type="ECO:0000313" key="2">
    <source>
        <dbReference type="Proteomes" id="UP000596092"/>
    </source>
</evidence>
<accession>A0A7T5VCC0</accession>
<dbReference type="Proteomes" id="UP000596092">
    <property type="component" value="Chromosome"/>
</dbReference>
<gene>
    <name evidence="1" type="ORF">HP555_04755</name>
</gene>
<dbReference type="AlphaFoldDB" id="A0A7T5VCC0"/>
<organism evidence="1 2">
    <name type="scientific">Desulfobulbus oligotrophicus</name>
    <dbReference type="NCBI Taxonomy" id="1909699"/>
    <lineage>
        <taxon>Bacteria</taxon>
        <taxon>Pseudomonadati</taxon>
        <taxon>Thermodesulfobacteriota</taxon>
        <taxon>Desulfobulbia</taxon>
        <taxon>Desulfobulbales</taxon>
        <taxon>Desulfobulbaceae</taxon>
        <taxon>Desulfobulbus</taxon>
    </lineage>
</organism>
<keyword evidence="2" id="KW-1185">Reference proteome</keyword>
<dbReference type="RefSeq" id="WP_199264043.1">
    <property type="nucleotide sequence ID" value="NZ_CP054140.1"/>
</dbReference>
<sequence>MRQYMIDEISFLEYDNLDSYLKRTLKPGGLEGVFFLHIPPDLLGAAQSGHEECGPFYCAVVLEQTSVRFELLIRSASNMHCSCIARATPAQRQFILDFADHMLAEEMIQA</sequence>
<reference evidence="1 2" key="1">
    <citation type="submission" date="2020-05" db="EMBL/GenBank/DDBJ databases">
        <title>Complete genome of Desulfobulbus oligotrophicus.</title>
        <authorList>
            <person name="Podar M."/>
        </authorList>
    </citation>
    <scope>NUCLEOTIDE SEQUENCE [LARGE SCALE GENOMIC DNA]</scope>
    <source>
        <strain evidence="1 2">Prop6</strain>
    </source>
</reference>
<dbReference type="EMBL" id="CP054140">
    <property type="protein sequence ID" value="QQG65222.1"/>
    <property type="molecule type" value="Genomic_DNA"/>
</dbReference>